<organism evidence="1 2">
    <name type="scientific">Staurois parvus</name>
    <dbReference type="NCBI Taxonomy" id="386267"/>
    <lineage>
        <taxon>Eukaryota</taxon>
        <taxon>Metazoa</taxon>
        <taxon>Chordata</taxon>
        <taxon>Craniata</taxon>
        <taxon>Vertebrata</taxon>
        <taxon>Euteleostomi</taxon>
        <taxon>Amphibia</taxon>
        <taxon>Batrachia</taxon>
        <taxon>Anura</taxon>
        <taxon>Neobatrachia</taxon>
        <taxon>Ranoidea</taxon>
        <taxon>Ranidae</taxon>
        <taxon>Staurois</taxon>
    </lineage>
</organism>
<dbReference type="Proteomes" id="UP001162483">
    <property type="component" value="Unassembled WGS sequence"/>
</dbReference>
<evidence type="ECO:0000313" key="2">
    <source>
        <dbReference type="Proteomes" id="UP001162483"/>
    </source>
</evidence>
<keyword evidence="2" id="KW-1185">Reference proteome</keyword>
<protein>
    <submittedName>
        <fullName evidence="1">Uncharacterized protein</fullName>
    </submittedName>
</protein>
<evidence type="ECO:0000313" key="1">
    <source>
        <dbReference type="EMBL" id="CAI9612190.1"/>
    </source>
</evidence>
<proteinExistence type="predicted"/>
<gene>
    <name evidence="1" type="ORF">SPARVUS_LOCUS14659782</name>
</gene>
<feature type="non-terminal residue" evidence="1">
    <location>
        <position position="42"/>
    </location>
</feature>
<reference evidence="1" key="1">
    <citation type="submission" date="2023-05" db="EMBL/GenBank/DDBJ databases">
        <authorList>
            <person name="Stuckert A."/>
        </authorList>
    </citation>
    <scope>NUCLEOTIDE SEQUENCE</scope>
</reference>
<sequence length="42" mass="4517">MIPYCPGAPCVVMSPHQCSPVPPHQCHLINATYKCPSVLPIS</sequence>
<accession>A0ABN9GRX6</accession>
<dbReference type="EMBL" id="CATNWA010019248">
    <property type="protein sequence ID" value="CAI9612190.1"/>
    <property type="molecule type" value="Genomic_DNA"/>
</dbReference>
<comment type="caution">
    <text evidence="1">The sequence shown here is derived from an EMBL/GenBank/DDBJ whole genome shotgun (WGS) entry which is preliminary data.</text>
</comment>
<name>A0ABN9GRX6_9NEOB</name>